<protein>
    <submittedName>
        <fullName evidence="1">DNA N-6-adenine-methyltransferase (Dam)</fullName>
    </submittedName>
</protein>
<keyword evidence="1" id="KW-0808">Transferase</keyword>
<evidence type="ECO:0000313" key="2">
    <source>
        <dbReference type="Proteomes" id="UP000316426"/>
    </source>
</evidence>
<keyword evidence="1" id="KW-0489">Methyltransferase</keyword>
<reference evidence="1 2" key="1">
    <citation type="submission" date="2019-02" db="EMBL/GenBank/DDBJ databases">
        <title>Deep-cultivation of Planctomycetes and their phenomic and genomic characterization uncovers novel biology.</title>
        <authorList>
            <person name="Wiegand S."/>
            <person name="Jogler M."/>
            <person name="Boedeker C."/>
            <person name="Pinto D."/>
            <person name="Vollmers J."/>
            <person name="Rivas-Marin E."/>
            <person name="Kohn T."/>
            <person name="Peeters S.H."/>
            <person name="Heuer A."/>
            <person name="Rast P."/>
            <person name="Oberbeckmann S."/>
            <person name="Bunk B."/>
            <person name="Jeske O."/>
            <person name="Meyerdierks A."/>
            <person name="Storesund J.E."/>
            <person name="Kallscheuer N."/>
            <person name="Luecker S."/>
            <person name="Lage O.M."/>
            <person name="Pohl T."/>
            <person name="Merkel B.J."/>
            <person name="Hornburger P."/>
            <person name="Mueller R.-W."/>
            <person name="Bruemmer F."/>
            <person name="Labrenz M."/>
            <person name="Spormann A.M."/>
            <person name="Op den Camp H."/>
            <person name="Overmann J."/>
            <person name="Amann R."/>
            <person name="Jetten M.S.M."/>
            <person name="Mascher T."/>
            <person name="Medema M.H."/>
            <person name="Devos D.P."/>
            <person name="Kaster A.-K."/>
            <person name="Ovreas L."/>
            <person name="Rohde M."/>
            <person name="Galperin M.Y."/>
            <person name="Jogler C."/>
        </authorList>
    </citation>
    <scope>NUCLEOTIDE SEQUENCE [LARGE SCALE GENOMIC DNA]</scope>
    <source>
        <strain evidence="1 2">Spa11</strain>
    </source>
</reference>
<dbReference type="KEGG" id="bmei:Spa11_18650"/>
<dbReference type="InterPro" id="IPR008593">
    <property type="entry name" value="Dam_MeTrfase"/>
</dbReference>
<dbReference type="GO" id="GO:0032259">
    <property type="term" value="P:methylation"/>
    <property type="evidence" value="ECO:0007669"/>
    <property type="project" value="UniProtKB-KW"/>
</dbReference>
<organism evidence="1 2">
    <name type="scientific">Botrimarina mediterranea</name>
    <dbReference type="NCBI Taxonomy" id="2528022"/>
    <lineage>
        <taxon>Bacteria</taxon>
        <taxon>Pseudomonadati</taxon>
        <taxon>Planctomycetota</taxon>
        <taxon>Planctomycetia</taxon>
        <taxon>Pirellulales</taxon>
        <taxon>Lacipirellulaceae</taxon>
        <taxon>Botrimarina</taxon>
    </lineage>
</organism>
<dbReference type="REBASE" id="355892">
    <property type="entry name" value="M.PbaSpa11ORF18650P"/>
</dbReference>
<sequence>MKNASVLFSSKSSDWETPQFLFQGLNAEFGFDVDVCATPENAKCVRYYSRDDDGLSVDWGQDACWMNPPYGRQITRWMAKAYESSQRGALVVCLVPARTDTVWWHRYAARGEVRFLRGRLRFGDAKNSAPFPSAIVIFRPPGGGLRNRPGA</sequence>
<proteinExistence type="predicted"/>
<dbReference type="EMBL" id="CP036349">
    <property type="protein sequence ID" value="QDV73666.1"/>
    <property type="molecule type" value="Genomic_DNA"/>
</dbReference>
<name>A0A518K797_9BACT</name>
<dbReference type="AlphaFoldDB" id="A0A518K797"/>
<dbReference type="GO" id="GO:0009307">
    <property type="term" value="P:DNA restriction-modification system"/>
    <property type="evidence" value="ECO:0007669"/>
    <property type="project" value="InterPro"/>
</dbReference>
<keyword evidence="2" id="KW-1185">Reference proteome</keyword>
<accession>A0A518K797</accession>
<dbReference type="Proteomes" id="UP000316426">
    <property type="component" value="Chromosome"/>
</dbReference>
<dbReference type="RefSeq" id="WP_145111060.1">
    <property type="nucleotide sequence ID" value="NZ_CP036349.1"/>
</dbReference>
<dbReference type="GO" id="GO:0009007">
    <property type="term" value="F:site-specific DNA-methyltransferase (adenine-specific) activity"/>
    <property type="evidence" value="ECO:0007669"/>
    <property type="project" value="InterPro"/>
</dbReference>
<gene>
    <name evidence="1" type="ORF">Spa11_18650</name>
</gene>
<evidence type="ECO:0000313" key="1">
    <source>
        <dbReference type="EMBL" id="QDV73666.1"/>
    </source>
</evidence>
<dbReference type="GO" id="GO:0003677">
    <property type="term" value="F:DNA binding"/>
    <property type="evidence" value="ECO:0007669"/>
    <property type="project" value="InterPro"/>
</dbReference>
<dbReference type="Pfam" id="PF05869">
    <property type="entry name" value="Dam"/>
    <property type="match status" value="1"/>
</dbReference>